<feature type="transmembrane region" description="Helical" evidence="6">
    <location>
        <begin position="214"/>
        <end position="240"/>
    </location>
</feature>
<dbReference type="PANTHER" id="PTHR35007">
    <property type="entry name" value="INTEGRAL MEMBRANE PROTEIN-RELATED"/>
    <property type="match status" value="1"/>
</dbReference>
<dbReference type="Pfam" id="PF00482">
    <property type="entry name" value="T2SSF"/>
    <property type="match status" value="1"/>
</dbReference>
<feature type="domain" description="Type II secretion system protein GspF" evidence="7">
    <location>
        <begin position="114"/>
        <end position="235"/>
    </location>
</feature>
<comment type="subcellular location">
    <subcellularLocation>
        <location evidence="1">Cell membrane</location>
        <topology evidence="1">Multi-pass membrane protein</topology>
    </subcellularLocation>
</comment>
<organism evidence="8 9">
    <name type="scientific">Murinocardiopsis flavida</name>
    <dbReference type="NCBI Taxonomy" id="645275"/>
    <lineage>
        <taxon>Bacteria</taxon>
        <taxon>Bacillati</taxon>
        <taxon>Actinomycetota</taxon>
        <taxon>Actinomycetes</taxon>
        <taxon>Streptosporangiales</taxon>
        <taxon>Nocardiopsidaceae</taxon>
        <taxon>Murinocardiopsis</taxon>
    </lineage>
</organism>
<keyword evidence="9" id="KW-1185">Reference proteome</keyword>
<dbReference type="EMBL" id="PYGA01000003">
    <property type="protein sequence ID" value="PSK99421.1"/>
    <property type="molecule type" value="Genomic_DNA"/>
</dbReference>
<dbReference type="Proteomes" id="UP000240542">
    <property type="component" value="Unassembled WGS sequence"/>
</dbReference>
<evidence type="ECO:0000313" key="8">
    <source>
        <dbReference type="EMBL" id="PSK99421.1"/>
    </source>
</evidence>
<gene>
    <name evidence="8" type="ORF">CLV63_103145</name>
</gene>
<reference evidence="8 9" key="1">
    <citation type="submission" date="2018-03" db="EMBL/GenBank/DDBJ databases">
        <title>Genomic Encyclopedia of Archaeal and Bacterial Type Strains, Phase II (KMG-II): from individual species to whole genera.</title>
        <authorList>
            <person name="Goeker M."/>
        </authorList>
    </citation>
    <scope>NUCLEOTIDE SEQUENCE [LARGE SCALE GENOMIC DNA]</scope>
    <source>
        <strain evidence="8 9">DSM 45312</strain>
    </source>
</reference>
<dbReference type="RefSeq" id="WP_342751360.1">
    <property type="nucleotide sequence ID" value="NZ_PYGA01000003.1"/>
</dbReference>
<evidence type="ECO:0000259" key="7">
    <source>
        <dbReference type="Pfam" id="PF00482"/>
    </source>
</evidence>
<dbReference type="InterPro" id="IPR018076">
    <property type="entry name" value="T2SS_GspF_dom"/>
</dbReference>
<sequence>MIILGAAVAVLATAAAWLLTAPRPTPADRLAALCAPPRPPVPAARAPRQAGTPLRVLAACAPACTLAFTLGVPAAVLIGLPAGGALWWRLGRTDIGGARQRAAGIVAALPLTVELLAAALRAGSTMPAALDAVTGAVRGPLGAELVAVAERLRLGADPAAAWRSLDHPEELAALGRALARASTTGAPVADVLQRHADDLRSQARSRTVATAQRTGGLAVLPLGLCFLPAFVLIGVVPMAAELLTGASP</sequence>
<dbReference type="GO" id="GO:0005886">
    <property type="term" value="C:plasma membrane"/>
    <property type="evidence" value="ECO:0007669"/>
    <property type="project" value="UniProtKB-SubCell"/>
</dbReference>
<name>A0A2P8DQD9_9ACTN</name>
<dbReference type="AlphaFoldDB" id="A0A2P8DQD9"/>
<feature type="transmembrane region" description="Helical" evidence="6">
    <location>
        <begin position="55"/>
        <end position="80"/>
    </location>
</feature>
<evidence type="ECO:0000313" key="9">
    <source>
        <dbReference type="Proteomes" id="UP000240542"/>
    </source>
</evidence>
<protein>
    <submittedName>
        <fullName evidence="8">Type II secretion system (T2SS) protein F</fullName>
    </submittedName>
</protein>
<dbReference type="PANTHER" id="PTHR35007:SF3">
    <property type="entry name" value="POSSIBLE CONSERVED ALANINE RICH MEMBRANE PROTEIN"/>
    <property type="match status" value="1"/>
</dbReference>
<keyword evidence="2" id="KW-1003">Cell membrane</keyword>
<keyword evidence="5 6" id="KW-0472">Membrane</keyword>
<evidence type="ECO:0000256" key="5">
    <source>
        <dbReference type="ARBA" id="ARBA00023136"/>
    </source>
</evidence>
<evidence type="ECO:0000256" key="2">
    <source>
        <dbReference type="ARBA" id="ARBA00022475"/>
    </source>
</evidence>
<proteinExistence type="predicted"/>
<comment type="caution">
    <text evidence="8">The sequence shown here is derived from an EMBL/GenBank/DDBJ whole genome shotgun (WGS) entry which is preliminary data.</text>
</comment>
<evidence type="ECO:0000256" key="6">
    <source>
        <dbReference type="SAM" id="Phobius"/>
    </source>
</evidence>
<evidence type="ECO:0000256" key="3">
    <source>
        <dbReference type="ARBA" id="ARBA00022692"/>
    </source>
</evidence>
<accession>A0A2P8DQD9</accession>
<evidence type="ECO:0000256" key="4">
    <source>
        <dbReference type="ARBA" id="ARBA00022989"/>
    </source>
</evidence>
<keyword evidence="3 6" id="KW-0812">Transmembrane</keyword>
<keyword evidence="4 6" id="KW-1133">Transmembrane helix</keyword>
<evidence type="ECO:0000256" key="1">
    <source>
        <dbReference type="ARBA" id="ARBA00004651"/>
    </source>
</evidence>